<comment type="subcellular location">
    <subcellularLocation>
        <location evidence="1">Membrane</location>
        <topology evidence="1">Multi-pass membrane protein</topology>
    </subcellularLocation>
</comment>
<accession>A0ABR0BDD3</accession>
<evidence type="ECO:0000256" key="1">
    <source>
        <dbReference type="ARBA" id="ARBA00004141"/>
    </source>
</evidence>
<dbReference type="PANTHER" id="PTHR20855">
    <property type="entry name" value="ADIPOR/PROGESTIN RECEPTOR-RELATED"/>
    <property type="match status" value="1"/>
</dbReference>
<feature type="transmembrane region" description="Helical" evidence="6">
    <location>
        <begin position="162"/>
        <end position="184"/>
    </location>
</feature>
<keyword evidence="8" id="KW-1185">Reference proteome</keyword>
<evidence type="ECO:0000313" key="7">
    <source>
        <dbReference type="EMBL" id="KAK4068837.1"/>
    </source>
</evidence>
<gene>
    <name evidence="7" type="ORF">Purlil1_13704</name>
</gene>
<dbReference type="InterPro" id="IPR004254">
    <property type="entry name" value="AdipoR/HlyIII-related"/>
</dbReference>
<evidence type="ECO:0000256" key="2">
    <source>
        <dbReference type="ARBA" id="ARBA00007018"/>
    </source>
</evidence>
<name>A0ABR0BDD3_PURLI</name>
<feature type="transmembrane region" description="Helical" evidence="6">
    <location>
        <begin position="238"/>
        <end position="256"/>
    </location>
</feature>
<evidence type="ECO:0000313" key="8">
    <source>
        <dbReference type="Proteomes" id="UP001287286"/>
    </source>
</evidence>
<organism evidence="7 8">
    <name type="scientific">Purpureocillium lilacinum</name>
    <name type="common">Paecilomyces lilacinus</name>
    <dbReference type="NCBI Taxonomy" id="33203"/>
    <lineage>
        <taxon>Eukaryota</taxon>
        <taxon>Fungi</taxon>
        <taxon>Dikarya</taxon>
        <taxon>Ascomycota</taxon>
        <taxon>Pezizomycotina</taxon>
        <taxon>Sordariomycetes</taxon>
        <taxon>Hypocreomycetidae</taxon>
        <taxon>Hypocreales</taxon>
        <taxon>Ophiocordycipitaceae</taxon>
        <taxon>Purpureocillium</taxon>
    </lineage>
</organism>
<evidence type="ECO:0000256" key="3">
    <source>
        <dbReference type="ARBA" id="ARBA00022692"/>
    </source>
</evidence>
<feature type="transmembrane region" description="Helical" evidence="6">
    <location>
        <begin position="204"/>
        <end position="226"/>
    </location>
</feature>
<proteinExistence type="inferred from homology"/>
<evidence type="ECO:0000256" key="5">
    <source>
        <dbReference type="ARBA" id="ARBA00023136"/>
    </source>
</evidence>
<sequence length="406" mass="45761">MDTSKTNTRDAQAEAQSDCPTSAQVKLSDGMFDRRWQQPTLTLCKHNPHGPLACNCHEEFINKITEVYAVCQRLKSRLDILEAYGFFCHRKEDAEPEDVNLKCKCGTMSQHCLNYDVWGIRWFSASKGHQAVFSKTARLNGALAMSSRMNGRNFFYGSRQRVNIWTHLIGTIKFLYDFVGFLWLDPVPDLSGSSAADAVAVSSYYLSVIACFGLSSLFHIFSDHSLRLHRLTNELDHLGIVVVMWGTGVSGAHFALRCAPTIVRALHFSWLTLTAGCCGVFTLRPRFRQPEFRRERFCIYFSLGLSLYMPLLHGWRYVGALENLDEVAGLWSFLQLTGVNTLGGILYALRVPERWSPGRFDLVGHSHNCMHIMAIGGAIIRLQGLLNAYGRWAVEDVTTLLCRSAM</sequence>
<dbReference type="PANTHER" id="PTHR20855:SF52">
    <property type="entry name" value="ADIPONECTIN RECEPTOR PROTEIN"/>
    <property type="match status" value="1"/>
</dbReference>
<evidence type="ECO:0000256" key="4">
    <source>
        <dbReference type="ARBA" id="ARBA00022989"/>
    </source>
</evidence>
<dbReference type="Pfam" id="PF03006">
    <property type="entry name" value="HlyIII"/>
    <property type="match status" value="1"/>
</dbReference>
<protein>
    <recommendedName>
        <fullName evidence="9">Adiponectin receptor protein 1</fullName>
    </recommendedName>
</protein>
<comment type="caution">
    <text evidence="7">The sequence shown here is derived from an EMBL/GenBank/DDBJ whole genome shotgun (WGS) entry which is preliminary data.</text>
</comment>
<evidence type="ECO:0008006" key="9">
    <source>
        <dbReference type="Google" id="ProtNLM"/>
    </source>
</evidence>
<keyword evidence="5 6" id="KW-0472">Membrane</keyword>
<keyword evidence="3 6" id="KW-0812">Transmembrane</keyword>
<feature type="transmembrane region" description="Helical" evidence="6">
    <location>
        <begin position="297"/>
        <end position="318"/>
    </location>
</feature>
<reference evidence="7 8" key="1">
    <citation type="journal article" date="2024" name="Microbiol. Resour. Announc.">
        <title>Genome annotations for the ascomycete fungi Trichoderma harzianum, Trichoderma aggressivum, and Purpureocillium lilacinum.</title>
        <authorList>
            <person name="Beijen E.P.W."/>
            <person name="Ohm R.A."/>
        </authorList>
    </citation>
    <scope>NUCLEOTIDE SEQUENCE [LARGE SCALE GENOMIC DNA]</scope>
    <source>
        <strain evidence="7 8">CBS 150709</strain>
    </source>
</reference>
<feature type="transmembrane region" description="Helical" evidence="6">
    <location>
        <begin position="330"/>
        <end position="349"/>
    </location>
</feature>
<dbReference type="Proteomes" id="UP001287286">
    <property type="component" value="Unassembled WGS sequence"/>
</dbReference>
<evidence type="ECO:0000256" key="6">
    <source>
        <dbReference type="SAM" id="Phobius"/>
    </source>
</evidence>
<feature type="transmembrane region" description="Helical" evidence="6">
    <location>
        <begin position="268"/>
        <end position="285"/>
    </location>
</feature>
<comment type="similarity">
    <text evidence="2">Belongs to the ADIPOR family.</text>
</comment>
<keyword evidence="4 6" id="KW-1133">Transmembrane helix</keyword>
<dbReference type="EMBL" id="JAWRVI010000283">
    <property type="protein sequence ID" value="KAK4068837.1"/>
    <property type="molecule type" value="Genomic_DNA"/>
</dbReference>